<dbReference type="InterPro" id="IPR023214">
    <property type="entry name" value="HAD_sf"/>
</dbReference>
<dbReference type="InterPro" id="IPR023198">
    <property type="entry name" value="PGP-like_dom2"/>
</dbReference>
<reference evidence="1 2" key="1">
    <citation type="submission" date="2018-10" db="EMBL/GenBank/DDBJ databases">
        <title>Xanthobacter tagetidis genome sequencing and assembly.</title>
        <authorList>
            <person name="Maclea K.S."/>
            <person name="Goen A.E."/>
            <person name="Fatima S.A."/>
        </authorList>
    </citation>
    <scope>NUCLEOTIDE SEQUENCE [LARGE SCALE GENOMIC DNA]</scope>
    <source>
        <strain evidence="1 2">ATCC 700314</strain>
    </source>
</reference>
<dbReference type="Gene3D" id="3.40.50.1000">
    <property type="entry name" value="HAD superfamily/HAD-like"/>
    <property type="match status" value="1"/>
</dbReference>
<sequence>MEIVPAFPPKPVYRLVIFDFDGTLADTFPWFATVVNPTADRFRFRRAVPEETHFMRGLDARELLEYLAIARWKVPLIARHLRKRAEREKDTFRLFPGAEAIVAALDEAGVKVAVVSSNGEETVRHVLGPGISGRVDQFACGAALFGKARKFARVLAQQGVMPREALCIGDETRDITAARRAGIACGAVSWGYMRRDVLEAARPDHLFDAMEEIPAAVLEPVPPAHAAAAQRMA</sequence>
<dbReference type="Proteomes" id="UP000269692">
    <property type="component" value="Unassembled WGS sequence"/>
</dbReference>
<keyword evidence="1" id="KW-0378">Hydrolase</keyword>
<dbReference type="InterPro" id="IPR041492">
    <property type="entry name" value="HAD_2"/>
</dbReference>
<comment type="caution">
    <text evidence="1">The sequence shown here is derived from an EMBL/GenBank/DDBJ whole genome shotgun (WGS) entry which is preliminary data.</text>
</comment>
<dbReference type="GO" id="GO:0006281">
    <property type="term" value="P:DNA repair"/>
    <property type="evidence" value="ECO:0007669"/>
    <property type="project" value="TreeGrafter"/>
</dbReference>
<dbReference type="GO" id="GO:0005829">
    <property type="term" value="C:cytosol"/>
    <property type="evidence" value="ECO:0007669"/>
    <property type="project" value="TreeGrafter"/>
</dbReference>
<evidence type="ECO:0000313" key="2">
    <source>
        <dbReference type="Proteomes" id="UP000269692"/>
    </source>
</evidence>
<dbReference type="EMBL" id="RCTF01000012">
    <property type="protein sequence ID" value="RLP76674.1"/>
    <property type="molecule type" value="Genomic_DNA"/>
</dbReference>
<dbReference type="SUPFAM" id="SSF56784">
    <property type="entry name" value="HAD-like"/>
    <property type="match status" value="1"/>
</dbReference>
<dbReference type="SFLD" id="SFLDS00003">
    <property type="entry name" value="Haloacid_Dehalogenase"/>
    <property type="match status" value="1"/>
</dbReference>
<dbReference type="GO" id="GO:0008967">
    <property type="term" value="F:phosphoglycolate phosphatase activity"/>
    <property type="evidence" value="ECO:0007669"/>
    <property type="project" value="TreeGrafter"/>
</dbReference>
<dbReference type="InterPro" id="IPR050155">
    <property type="entry name" value="HAD-like_hydrolase_sf"/>
</dbReference>
<name>A0A3L7A9C0_9HYPH</name>
<accession>A0A3L7A9C0</accession>
<proteinExistence type="predicted"/>
<dbReference type="AlphaFoldDB" id="A0A3L7A9C0"/>
<gene>
    <name evidence="1" type="ORF">D9R14_14900</name>
</gene>
<dbReference type="Pfam" id="PF13419">
    <property type="entry name" value="HAD_2"/>
    <property type="match status" value="1"/>
</dbReference>
<organism evidence="1 2">
    <name type="scientific">Xanthobacter tagetidis</name>
    <dbReference type="NCBI Taxonomy" id="60216"/>
    <lineage>
        <taxon>Bacteria</taxon>
        <taxon>Pseudomonadati</taxon>
        <taxon>Pseudomonadota</taxon>
        <taxon>Alphaproteobacteria</taxon>
        <taxon>Hyphomicrobiales</taxon>
        <taxon>Xanthobacteraceae</taxon>
        <taxon>Xanthobacter</taxon>
    </lineage>
</organism>
<evidence type="ECO:0000313" key="1">
    <source>
        <dbReference type="EMBL" id="RLP76674.1"/>
    </source>
</evidence>
<dbReference type="PANTHER" id="PTHR43434:SF13">
    <property type="entry name" value="PHOSPHOGLYCOLATE PHOSPHATASE"/>
    <property type="match status" value="1"/>
</dbReference>
<dbReference type="OrthoDB" id="9793014at2"/>
<dbReference type="PANTHER" id="PTHR43434">
    <property type="entry name" value="PHOSPHOGLYCOLATE PHOSPHATASE"/>
    <property type="match status" value="1"/>
</dbReference>
<keyword evidence="2" id="KW-1185">Reference proteome</keyword>
<dbReference type="InterPro" id="IPR036412">
    <property type="entry name" value="HAD-like_sf"/>
</dbReference>
<protein>
    <submittedName>
        <fullName evidence="1">HAD family hydrolase</fullName>
    </submittedName>
</protein>
<dbReference type="SFLD" id="SFLDG01129">
    <property type="entry name" value="C1.5:_HAD__Beta-PGM__Phosphata"/>
    <property type="match status" value="1"/>
</dbReference>
<dbReference type="Gene3D" id="1.10.150.240">
    <property type="entry name" value="Putative phosphatase, domain 2"/>
    <property type="match status" value="1"/>
</dbReference>